<dbReference type="Proteomes" id="UP000193920">
    <property type="component" value="Unassembled WGS sequence"/>
</dbReference>
<evidence type="ECO:0000256" key="1">
    <source>
        <dbReference type="SAM" id="Phobius"/>
    </source>
</evidence>
<dbReference type="EMBL" id="MCOG01000208">
    <property type="protein sequence ID" value="ORY25769.1"/>
    <property type="molecule type" value="Genomic_DNA"/>
</dbReference>
<protein>
    <submittedName>
        <fullName evidence="2">Uncharacterized protein</fullName>
    </submittedName>
</protein>
<evidence type="ECO:0000313" key="3">
    <source>
        <dbReference type="Proteomes" id="UP000193920"/>
    </source>
</evidence>
<keyword evidence="1" id="KW-0472">Membrane</keyword>
<accession>A0A1Y2AT73</accession>
<sequence length="231" mass="26461">MIKDKSIPMEGNNISKNLSKEELINYGIYGICGYNYYCTENKDKTIPNNNCIVVESSETIDSTSYKIFNDRNLIGYNLKSGFVRNNITSTYHCNEDSIKNKYCGSEINTSCIKNNDCLSGKCGVDLQCLNSENFYVYHCENEFDSELEKNTNICKKIDNEFCNDSSECSSNFSINGYCLNKIVYDDVHRYDKRDMILNVIGIGLIIIMILIIICLCVCFKKTLKLCFSRKK</sequence>
<dbReference type="OrthoDB" id="10511791at2759"/>
<feature type="transmembrane region" description="Helical" evidence="1">
    <location>
        <begin position="195"/>
        <end position="219"/>
    </location>
</feature>
<organism evidence="2 3">
    <name type="scientific">Neocallimastix californiae</name>
    <dbReference type="NCBI Taxonomy" id="1754190"/>
    <lineage>
        <taxon>Eukaryota</taxon>
        <taxon>Fungi</taxon>
        <taxon>Fungi incertae sedis</taxon>
        <taxon>Chytridiomycota</taxon>
        <taxon>Chytridiomycota incertae sedis</taxon>
        <taxon>Neocallimastigomycetes</taxon>
        <taxon>Neocallimastigales</taxon>
        <taxon>Neocallimastigaceae</taxon>
        <taxon>Neocallimastix</taxon>
    </lineage>
</organism>
<keyword evidence="1" id="KW-1133">Transmembrane helix</keyword>
<gene>
    <name evidence="2" type="ORF">LY90DRAFT_706233</name>
</gene>
<keyword evidence="3" id="KW-1185">Reference proteome</keyword>
<dbReference type="AlphaFoldDB" id="A0A1Y2AT73"/>
<name>A0A1Y2AT73_9FUNG</name>
<evidence type="ECO:0000313" key="2">
    <source>
        <dbReference type="EMBL" id="ORY25769.1"/>
    </source>
</evidence>
<keyword evidence="1" id="KW-0812">Transmembrane</keyword>
<proteinExistence type="predicted"/>
<reference evidence="2 3" key="1">
    <citation type="submission" date="2016-08" db="EMBL/GenBank/DDBJ databases">
        <title>A Parts List for Fungal Cellulosomes Revealed by Comparative Genomics.</title>
        <authorList>
            <consortium name="DOE Joint Genome Institute"/>
            <person name="Haitjema C.H."/>
            <person name="Gilmore S.P."/>
            <person name="Henske J.K."/>
            <person name="Solomon K.V."/>
            <person name="De Groot R."/>
            <person name="Kuo A."/>
            <person name="Mondo S.J."/>
            <person name="Salamov A.A."/>
            <person name="Labutti K."/>
            <person name="Zhao Z."/>
            <person name="Chiniquy J."/>
            <person name="Barry K."/>
            <person name="Brewer H.M."/>
            <person name="Purvine S.O."/>
            <person name="Wright A.T."/>
            <person name="Boxma B."/>
            <person name="Van Alen T."/>
            <person name="Hackstein J.H."/>
            <person name="Baker S.E."/>
            <person name="Grigoriev I.V."/>
            <person name="O'Malley M.A."/>
        </authorList>
    </citation>
    <scope>NUCLEOTIDE SEQUENCE [LARGE SCALE GENOMIC DNA]</scope>
    <source>
        <strain evidence="2 3">G1</strain>
    </source>
</reference>
<comment type="caution">
    <text evidence="2">The sequence shown here is derived from an EMBL/GenBank/DDBJ whole genome shotgun (WGS) entry which is preliminary data.</text>
</comment>